<protein>
    <submittedName>
        <fullName evidence="3">Nucleotide-binding universal stress protein, UspA family</fullName>
    </submittedName>
</protein>
<dbReference type="InterPro" id="IPR014729">
    <property type="entry name" value="Rossmann-like_a/b/a_fold"/>
</dbReference>
<evidence type="ECO:0000313" key="3">
    <source>
        <dbReference type="EMBL" id="SDS11898.1"/>
    </source>
</evidence>
<dbReference type="PRINTS" id="PR01438">
    <property type="entry name" value="UNVRSLSTRESS"/>
</dbReference>
<dbReference type="EMBL" id="LT629765">
    <property type="protein sequence ID" value="SDS11898.1"/>
    <property type="molecule type" value="Genomic_DNA"/>
</dbReference>
<dbReference type="eggNOG" id="COG0589">
    <property type="taxonomic scope" value="Bacteria"/>
</dbReference>
<dbReference type="Gene3D" id="3.40.50.620">
    <property type="entry name" value="HUPs"/>
    <property type="match status" value="1"/>
</dbReference>
<dbReference type="SUPFAM" id="SSF52402">
    <property type="entry name" value="Adenine nucleotide alpha hydrolases-like"/>
    <property type="match status" value="1"/>
</dbReference>
<accession>A0A1H1PKZ3</accession>
<dbReference type="CDD" id="cd00293">
    <property type="entry name" value="USP-like"/>
    <property type="match status" value="1"/>
</dbReference>
<keyword evidence="4" id="KW-1185">Reference proteome</keyword>
<evidence type="ECO:0000259" key="2">
    <source>
        <dbReference type="Pfam" id="PF00582"/>
    </source>
</evidence>
<dbReference type="STRING" id="1203190.GCA_000312345_02134"/>
<name>A0A1H1PKZ3_9CORY</name>
<gene>
    <name evidence="3" type="ORF">SAMN04488539_1044</name>
</gene>
<evidence type="ECO:0000256" key="1">
    <source>
        <dbReference type="ARBA" id="ARBA00008791"/>
    </source>
</evidence>
<reference evidence="3 4" key="1">
    <citation type="submission" date="2016-10" db="EMBL/GenBank/DDBJ databases">
        <authorList>
            <person name="de Groot N.N."/>
        </authorList>
    </citation>
    <scope>NUCLEOTIDE SEQUENCE [LARGE SCALE GENOMIC DNA]</scope>
    <source>
        <strain evidence="3 4">DSM 45434</strain>
    </source>
</reference>
<dbReference type="PANTHER" id="PTHR46268:SF6">
    <property type="entry name" value="UNIVERSAL STRESS PROTEIN UP12"/>
    <property type="match status" value="1"/>
</dbReference>
<comment type="similarity">
    <text evidence="1">Belongs to the universal stress protein A family.</text>
</comment>
<feature type="domain" description="UspA" evidence="2">
    <location>
        <begin position="4"/>
        <end position="144"/>
    </location>
</feature>
<evidence type="ECO:0000313" key="4">
    <source>
        <dbReference type="Proteomes" id="UP000182237"/>
    </source>
</evidence>
<dbReference type="Pfam" id="PF00582">
    <property type="entry name" value="Usp"/>
    <property type="match status" value="1"/>
</dbReference>
<dbReference type="InterPro" id="IPR006016">
    <property type="entry name" value="UspA"/>
</dbReference>
<dbReference type="RefSeq" id="WP_019194917.1">
    <property type="nucleotide sequence ID" value="NZ_LT629765.1"/>
</dbReference>
<sequence>MHSYTSIAVGTDGSATSLMAVRVAASLARVYGATLTVICAHYSASGSMLNATNAELSKIDIVSDSEARDILDSARKIAEEEEAPEVRLTTREGQPAQVLLEAAQEFGVDLLVVGNKGMRSLAGRFFGNIPGNVAKKAPVDVMLVDTRSQGHA</sequence>
<dbReference type="OrthoDB" id="4420982at2"/>
<dbReference type="PANTHER" id="PTHR46268">
    <property type="entry name" value="STRESS RESPONSE PROTEIN NHAX"/>
    <property type="match status" value="1"/>
</dbReference>
<dbReference type="InterPro" id="IPR006015">
    <property type="entry name" value="Universal_stress_UspA"/>
</dbReference>
<organism evidence="3 4">
    <name type="scientific">Corynebacterium timonense</name>
    <dbReference type="NCBI Taxonomy" id="441500"/>
    <lineage>
        <taxon>Bacteria</taxon>
        <taxon>Bacillati</taxon>
        <taxon>Actinomycetota</taxon>
        <taxon>Actinomycetes</taxon>
        <taxon>Mycobacteriales</taxon>
        <taxon>Corynebacteriaceae</taxon>
        <taxon>Corynebacterium</taxon>
    </lineage>
</organism>
<proteinExistence type="inferred from homology"/>
<dbReference type="Proteomes" id="UP000182237">
    <property type="component" value="Chromosome I"/>
</dbReference>
<dbReference type="AlphaFoldDB" id="A0A1H1PKZ3"/>